<keyword evidence="2" id="KW-1185">Reference proteome</keyword>
<dbReference type="AlphaFoldDB" id="A0A1U7P1E8"/>
<accession>A0A1U7P1E8</accession>
<name>A0A1U7P1E8_9DEIO</name>
<evidence type="ECO:0000313" key="1">
    <source>
        <dbReference type="EMBL" id="OLV18993.1"/>
    </source>
</evidence>
<evidence type="ECO:0000313" key="2">
    <source>
        <dbReference type="Proteomes" id="UP000186607"/>
    </source>
</evidence>
<sequence length="124" mass="13279">MRERCIAVCPAGAGAAVQELWCIRRGCARQSYQYGLLMSTFFDLKSISPAGGGSDSQYFNPFDVEYSSSSKSLALKNGMPIRMVQPVTCNPTIKLVGLVGIASTQRKSLGETQGARCPLPETGP</sequence>
<organism evidence="1 2">
    <name type="scientific">Deinococcus marmoris</name>
    <dbReference type="NCBI Taxonomy" id="249408"/>
    <lineage>
        <taxon>Bacteria</taxon>
        <taxon>Thermotogati</taxon>
        <taxon>Deinococcota</taxon>
        <taxon>Deinococci</taxon>
        <taxon>Deinococcales</taxon>
        <taxon>Deinococcaceae</taxon>
        <taxon>Deinococcus</taxon>
    </lineage>
</organism>
<proteinExistence type="predicted"/>
<comment type="caution">
    <text evidence="1">The sequence shown here is derived from an EMBL/GenBank/DDBJ whole genome shotgun (WGS) entry which is preliminary data.</text>
</comment>
<dbReference type="Proteomes" id="UP000186607">
    <property type="component" value="Unassembled WGS sequence"/>
</dbReference>
<reference evidence="1 2" key="1">
    <citation type="submission" date="2017-01" db="EMBL/GenBank/DDBJ databases">
        <title>Genome Analysis of Deinococcus marmoris KOPRI26562.</title>
        <authorList>
            <person name="Kim J.H."/>
            <person name="Oh H.-M."/>
        </authorList>
    </citation>
    <scope>NUCLEOTIDE SEQUENCE [LARGE SCALE GENOMIC DNA]</scope>
    <source>
        <strain evidence="1 2">KOPRI26562</strain>
    </source>
</reference>
<protein>
    <submittedName>
        <fullName evidence="1">Uncharacterized protein</fullName>
    </submittedName>
</protein>
<dbReference type="EMBL" id="MSTI01000047">
    <property type="protein sequence ID" value="OLV18993.1"/>
    <property type="molecule type" value="Genomic_DNA"/>
</dbReference>
<gene>
    <name evidence="1" type="ORF">BOO71_0004201</name>
</gene>
<dbReference type="STRING" id="249408.BOO71_0004201"/>